<name>A0AAN6WH52_9PEZI</name>
<organism evidence="2 3">
    <name type="scientific">Triangularia setosa</name>
    <dbReference type="NCBI Taxonomy" id="2587417"/>
    <lineage>
        <taxon>Eukaryota</taxon>
        <taxon>Fungi</taxon>
        <taxon>Dikarya</taxon>
        <taxon>Ascomycota</taxon>
        <taxon>Pezizomycotina</taxon>
        <taxon>Sordariomycetes</taxon>
        <taxon>Sordariomycetidae</taxon>
        <taxon>Sordariales</taxon>
        <taxon>Podosporaceae</taxon>
        <taxon>Triangularia</taxon>
    </lineage>
</organism>
<comment type="caution">
    <text evidence="2">The sequence shown here is derived from an EMBL/GenBank/DDBJ whole genome shotgun (WGS) entry which is preliminary data.</text>
</comment>
<protein>
    <recommendedName>
        <fullName evidence="4">Secreted protein</fullName>
    </recommendedName>
</protein>
<dbReference type="AlphaFoldDB" id="A0AAN6WH52"/>
<proteinExistence type="predicted"/>
<feature type="chain" id="PRO_5042969638" description="Secreted protein" evidence="1">
    <location>
        <begin position="47"/>
        <end position="100"/>
    </location>
</feature>
<feature type="signal peptide" evidence="1">
    <location>
        <begin position="1"/>
        <end position="46"/>
    </location>
</feature>
<evidence type="ECO:0000256" key="1">
    <source>
        <dbReference type="SAM" id="SignalP"/>
    </source>
</evidence>
<accession>A0AAN6WH52</accession>
<evidence type="ECO:0000313" key="3">
    <source>
        <dbReference type="Proteomes" id="UP001302321"/>
    </source>
</evidence>
<keyword evidence="3" id="KW-1185">Reference proteome</keyword>
<reference evidence="2" key="1">
    <citation type="journal article" date="2023" name="Mol. Phylogenet. Evol.">
        <title>Genome-scale phylogeny and comparative genomics of the fungal order Sordariales.</title>
        <authorList>
            <person name="Hensen N."/>
            <person name="Bonometti L."/>
            <person name="Westerberg I."/>
            <person name="Brannstrom I.O."/>
            <person name="Guillou S."/>
            <person name="Cros-Aarteil S."/>
            <person name="Calhoun S."/>
            <person name="Haridas S."/>
            <person name="Kuo A."/>
            <person name="Mondo S."/>
            <person name="Pangilinan J."/>
            <person name="Riley R."/>
            <person name="LaButti K."/>
            <person name="Andreopoulos B."/>
            <person name="Lipzen A."/>
            <person name="Chen C."/>
            <person name="Yan M."/>
            <person name="Daum C."/>
            <person name="Ng V."/>
            <person name="Clum A."/>
            <person name="Steindorff A."/>
            <person name="Ohm R.A."/>
            <person name="Martin F."/>
            <person name="Silar P."/>
            <person name="Natvig D.O."/>
            <person name="Lalanne C."/>
            <person name="Gautier V."/>
            <person name="Ament-Velasquez S.L."/>
            <person name="Kruys A."/>
            <person name="Hutchinson M.I."/>
            <person name="Powell A.J."/>
            <person name="Barry K."/>
            <person name="Miller A.N."/>
            <person name="Grigoriev I.V."/>
            <person name="Debuchy R."/>
            <person name="Gladieux P."/>
            <person name="Hiltunen Thoren M."/>
            <person name="Johannesson H."/>
        </authorList>
    </citation>
    <scope>NUCLEOTIDE SEQUENCE</scope>
    <source>
        <strain evidence="2">CBS 892.96</strain>
    </source>
</reference>
<sequence>MRGSPAVPLLVSFLSLNFGRVEQRPPLPVLCFFLLSLLAVMHEVAACKHTPAPTSPRLGPATWPFFRTCSIVASFGCEYSGVNMSDLLVRSGEGNGVVGL</sequence>
<gene>
    <name evidence="2" type="ORF">QBC36DRAFT_316989</name>
</gene>
<dbReference type="EMBL" id="MU866084">
    <property type="protein sequence ID" value="KAK4181664.1"/>
    <property type="molecule type" value="Genomic_DNA"/>
</dbReference>
<evidence type="ECO:0000313" key="2">
    <source>
        <dbReference type="EMBL" id="KAK4181664.1"/>
    </source>
</evidence>
<evidence type="ECO:0008006" key="4">
    <source>
        <dbReference type="Google" id="ProtNLM"/>
    </source>
</evidence>
<dbReference type="Proteomes" id="UP001302321">
    <property type="component" value="Unassembled WGS sequence"/>
</dbReference>
<reference evidence="2" key="2">
    <citation type="submission" date="2023-05" db="EMBL/GenBank/DDBJ databases">
        <authorList>
            <consortium name="Lawrence Berkeley National Laboratory"/>
            <person name="Steindorff A."/>
            <person name="Hensen N."/>
            <person name="Bonometti L."/>
            <person name="Westerberg I."/>
            <person name="Brannstrom I.O."/>
            <person name="Guillou S."/>
            <person name="Cros-Aarteil S."/>
            <person name="Calhoun S."/>
            <person name="Haridas S."/>
            <person name="Kuo A."/>
            <person name="Mondo S."/>
            <person name="Pangilinan J."/>
            <person name="Riley R."/>
            <person name="Labutti K."/>
            <person name="Andreopoulos B."/>
            <person name="Lipzen A."/>
            <person name="Chen C."/>
            <person name="Yanf M."/>
            <person name="Daum C."/>
            <person name="Ng V."/>
            <person name="Clum A."/>
            <person name="Ohm R."/>
            <person name="Martin F."/>
            <person name="Silar P."/>
            <person name="Natvig D."/>
            <person name="Lalanne C."/>
            <person name="Gautier V."/>
            <person name="Ament-Velasquez S.L."/>
            <person name="Kruys A."/>
            <person name="Hutchinson M.I."/>
            <person name="Powell A.J."/>
            <person name="Barry K."/>
            <person name="Miller A.N."/>
            <person name="Grigoriev I.V."/>
            <person name="Debuchy R."/>
            <person name="Gladieux P."/>
            <person name="Thoren M.H."/>
            <person name="Johannesson H."/>
        </authorList>
    </citation>
    <scope>NUCLEOTIDE SEQUENCE</scope>
    <source>
        <strain evidence="2">CBS 892.96</strain>
    </source>
</reference>
<keyword evidence="1" id="KW-0732">Signal</keyword>